<dbReference type="Gene3D" id="2.40.50.140">
    <property type="entry name" value="Nucleic acid-binding proteins"/>
    <property type="match status" value="1"/>
</dbReference>
<name>A0AAU9SRF1_THLAR</name>
<dbReference type="PANTHER" id="PTHR12709:SF3">
    <property type="entry name" value="DNA-DIRECTED RNA POLYMERASE V SUBUNIT 7"/>
    <property type="match status" value="1"/>
</dbReference>
<organism evidence="2 3">
    <name type="scientific">Thlaspi arvense</name>
    <name type="common">Field penny-cress</name>
    <dbReference type="NCBI Taxonomy" id="13288"/>
    <lineage>
        <taxon>Eukaryota</taxon>
        <taxon>Viridiplantae</taxon>
        <taxon>Streptophyta</taxon>
        <taxon>Embryophyta</taxon>
        <taxon>Tracheophyta</taxon>
        <taxon>Spermatophyta</taxon>
        <taxon>Magnoliopsida</taxon>
        <taxon>eudicotyledons</taxon>
        <taxon>Gunneridae</taxon>
        <taxon>Pentapetalae</taxon>
        <taxon>rosids</taxon>
        <taxon>malvids</taxon>
        <taxon>Brassicales</taxon>
        <taxon>Brassicaceae</taxon>
        <taxon>Thlaspideae</taxon>
        <taxon>Thlaspi</taxon>
    </lineage>
</organism>
<dbReference type="SUPFAM" id="SSF50249">
    <property type="entry name" value="Nucleic acid-binding proteins"/>
    <property type="match status" value="1"/>
</dbReference>
<dbReference type="InterPro" id="IPR012340">
    <property type="entry name" value="NA-bd_OB-fold"/>
</dbReference>
<dbReference type="GO" id="GO:0003697">
    <property type="term" value="F:single-stranded DNA binding"/>
    <property type="evidence" value="ECO:0007669"/>
    <property type="project" value="TreeGrafter"/>
</dbReference>
<evidence type="ECO:0000313" key="3">
    <source>
        <dbReference type="Proteomes" id="UP000836841"/>
    </source>
</evidence>
<gene>
    <name evidence="2" type="ORF">TAV2_LOCUS18551</name>
</gene>
<protein>
    <recommendedName>
        <fullName evidence="1">DNA-directed RNA polymerase subunit</fullName>
    </recommendedName>
</protein>
<dbReference type="EMBL" id="OU466862">
    <property type="protein sequence ID" value="CAH2070691.1"/>
    <property type="molecule type" value="Genomic_DNA"/>
</dbReference>
<comment type="function">
    <text evidence="1">DNA-dependent RNA polymerase which catalyzes the transcription of DNA into RNA using the four ribonucleoside triphosphates as substrates.</text>
</comment>
<dbReference type="InterPro" id="IPR045113">
    <property type="entry name" value="Rpb7-like"/>
</dbReference>
<accession>A0AAU9SRF1</accession>
<evidence type="ECO:0000313" key="2">
    <source>
        <dbReference type="EMBL" id="CAH2070691.1"/>
    </source>
</evidence>
<dbReference type="GO" id="GO:0006352">
    <property type="term" value="P:DNA-templated transcription initiation"/>
    <property type="evidence" value="ECO:0007669"/>
    <property type="project" value="UniProtKB-UniRule"/>
</dbReference>
<keyword evidence="1" id="KW-0240">DNA-directed RNA polymerase</keyword>
<keyword evidence="3" id="KW-1185">Reference proteome</keyword>
<reference evidence="2 3" key="1">
    <citation type="submission" date="2022-03" db="EMBL/GenBank/DDBJ databases">
        <authorList>
            <person name="Nunn A."/>
            <person name="Chopra R."/>
            <person name="Nunn A."/>
            <person name="Contreras Garrido A."/>
        </authorList>
    </citation>
    <scope>NUCLEOTIDE SEQUENCE [LARGE SCALE GENOMIC DNA]</scope>
</reference>
<dbReference type="PANTHER" id="PTHR12709">
    <property type="entry name" value="DNA-DIRECTED RNA POLYMERASE II, III"/>
    <property type="match status" value="1"/>
</dbReference>
<evidence type="ECO:0000256" key="1">
    <source>
        <dbReference type="RuleBase" id="RU369086"/>
    </source>
</evidence>
<proteinExistence type="predicted"/>
<dbReference type="Proteomes" id="UP000836841">
    <property type="component" value="Chromosome 6"/>
</dbReference>
<dbReference type="AlphaFoldDB" id="A0AAU9SRF1"/>
<keyword evidence="1" id="KW-0539">Nucleus</keyword>
<sequence>MSTNDVGTMQIIFTGSMQIESGQILHGVVHKVYTYGVYLRCGPVKNVYISYMKMLDYKFVPGKNPIFMNEKMSRIQEGTTVRFMVITTKWMEAQRELHTLGTLEGEIIFRGSMQIESGQILHGVVHKVYKYGIYLRCGPEGTMVRFMVITTKWMEAQRELHTLGTLEGDFLGPISEGFSGNRSRL</sequence>
<dbReference type="GO" id="GO:0000428">
    <property type="term" value="C:DNA-directed RNA polymerase complex"/>
    <property type="evidence" value="ECO:0007669"/>
    <property type="project" value="UniProtKB-KW"/>
</dbReference>
<dbReference type="GO" id="GO:0003727">
    <property type="term" value="F:single-stranded RNA binding"/>
    <property type="evidence" value="ECO:0007669"/>
    <property type="project" value="TreeGrafter"/>
</dbReference>
<keyword evidence="1" id="KW-0804">Transcription</keyword>
<dbReference type="GO" id="GO:0005634">
    <property type="term" value="C:nucleus"/>
    <property type="evidence" value="ECO:0007669"/>
    <property type="project" value="UniProtKB-SubCell"/>
</dbReference>
<comment type="subcellular location">
    <subcellularLocation>
        <location evidence="1">Nucleus</location>
    </subcellularLocation>
</comment>